<evidence type="ECO:0000256" key="2">
    <source>
        <dbReference type="SAM" id="SignalP"/>
    </source>
</evidence>
<dbReference type="EMBL" id="PSSX01000004">
    <property type="protein sequence ID" value="PPI85002.1"/>
    <property type="molecule type" value="Genomic_DNA"/>
</dbReference>
<sequence>MIKPIPGNSHRFFCLVLVLLTAGLSAHAAAEPCDPEESKWVPTRYYPAGAAVFHKGSWYESRELHEGMEPGITFDWKKLNSVPDCQGRKQKLDQPRTEGEGKGSQTGDGQKTGKSKRGETASGMCVRPDPWLFSRSYTVGSLATHGGQIWEAIRETNGDMPGMNKPPRWKVVEDHCALKGQ</sequence>
<accession>A0A2S5ZCR4</accession>
<feature type="compositionally biased region" description="Basic and acidic residues" evidence="1">
    <location>
        <begin position="86"/>
        <end position="101"/>
    </location>
</feature>
<evidence type="ECO:0000313" key="3">
    <source>
        <dbReference type="EMBL" id="PPI85002.1"/>
    </source>
</evidence>
<keyword evidence="2" id="KW-0732">Signal</keyword>
<feature type="signal peptide" evidence="2">
    <location>
        <begin position="1"/>
        <end position="28"/>
    </location>
</feature>
<proteinExistence type="predicted"/>
<dbReference type="RefSeq" id="WP_104321299.1">
    <property type="nucleotide sequence ID" value="NZ_PSSX01000004.1"/>
</dbReference>
<gene>
    <name evidence="3" type="ORF">KEHDKFFH_07270</name>
</gene>
<dbReference type="Proteomes" id="UP000239917">
    <property type="component" value="Unassembled WGS sequence"/>
</dbReference>
<dbReference type="OrthoDB" id="6367814at2"/>
<keyword evidence="4" id="KW-1185">Reference proteome</keyword>
<feature type="chain" id="PRO_5015541270" evidence="2">
    <location>
        <begin position="29"/>
        <end position="181"/>
    </location>
</feature>
<comment type="caution">
    <text evidence="3">The sequence shown here is derived from an EMBL/GenBank/DDBJ whole genome shotgun (WGS) entry which is preliminary data.</text>
</comment>
<feature type="region of interest" description="Disordered" evidence="1">
    <location>
        <begin position="85"/>
        <end position="123"/>
    </location>
</feature>
<reference evidence="3 4" key="1">
    <citation type="submission" date="2018-01" db="EMBL/GenBank/DDBJ databases">
        <title>Complete genome sequences of the type strains of Marinobacter flavimaris and Marinobacter maroccanus.</title>
        <authorList>
            <person name="Palau M."/>
            <person name="Boujida N."/>
            <person name="Manresa A."/>
            <person name="Minana-Galbis D."/>
        </authorList>
    </citation>
    <scope>NUCLEOTIDE SEQUENCE [LARGE SCALE GENOMIC DNA]</scope>
    <source>
        <strain evidence="3 4">N4</strain>
    </source>
</reference>
<protein>
    <submittedName>
        <fullName evidence="3">Carbohydrate-binding protein</fullName>
    </submittedName>
</protein>
<evidence type="ECO:0000313" key="4">
    <source>
        <dbReference type="Proteomes" id="UP000239917"/>
    </source>
</evidence>
<evidence type="ECO:0000256" key="1">
    <source>
        <dbReference type="SAM" id="MobiDB-lite"/>
    </source>
</evidence>
<dbReference type="AlphaFoldDB" id="A0A2S5ZCR4"/>
<organism evidence="3 4">
    <name type="scientific">Marinobacter maroccanus</name>
    <dbReference type="NCBI Taxonomy" id="2055143"/>
    <lineage>
        <taxon>Bacteria</taxon>
        <taxon>Pseudomonadati</taxon>
        <taxon>Pseudomonadota</taxon>
        <taxon>Gammaproteobacteria</taxon>
        <taxon>Pseudomonadales</taxon>
        <taxon>Marinobacteraceae</taxon>
        <taxon>Marinobacter</taxon>
    </lineage>
</organism>
<name>A0A2S5ZCR4_9GAMM</name>